<name>X1L428_9ZZZZ</name>
<accession>X1L428</accession>
<gene>
    <name evidence="2" type="ORF">S06H3_02208</name>
</gene>
<proteinExistence type="inferred from homology"/>
<protein>
    <submittedName>
        <fullName evidence="2">Uncharacterized protein</fullName>
    </submittedName>
</protein>
<dbReference type="NCBIfam" id="NF011465">
    <property type="entry name" value="PRK14886.1-1"/>
    <property type="match status" value="1"/>
</dbReference>
<dbReference type="InterPro" id="IPR036504">
    <property type="entry name" value="CGI121/TPRKB_sf"/>
</dbReference>
<organism evidence="2">
    <name type="scientific">marine sediment metagenome</name>
    <dbReference type="NCBI Taxonomy" id="412755"/>
    <lineage>
        <taxon>unclassified sequences</taxon>
        <taxon>metagenomes</taxon>
        <taxon>ecological metagenomes</taxon>
    </lineage>
</organism>
<sequence length="185" mass="20542">MVLGMFELRGAYGKRVVGVVGGKARVDDVDEFLRKLATIDKENRTTSQVFEASSIAGKEHLVHAARLALIAQATKKNFASSLHIELFCWVAAERQIARAFEKVGLHKGSKDLAILTLGDSRARVKQASVNIRRDLGIKRDDDVLDVTREKVSKLLKVFSIPKDELKIAPIQKLVLEQIALLTLEK</sequence>
<dbReference type="Pfam" id="PF08617">
    <property type="entry name" value="CGI-121"/>
    <property type="match status" value="1"/>
</dbReference>
<comment type="caution">
    <text evidence="2">The sequence shown here is derived from an EMBL/GenBank/DDBJ whole genome shotgun (WGS) entry which is preliminary data.</text>
</comment>
<comment type="similarity">
    <text evidence="1">Belongs to the CGI121/TPRKB family.</text>
</comment>
<dbReference type="InterPro" id="IPR013926">
    <property type="entry name" value="CGI121/TPRKB"/>
</dbReference>
<reference evidence="2" key="1">
    <citation type="journal article" date="2014" name="Front. Microbiol.">
        <title>High frequency of phylogenetically diverse reductive dehalogenase-homologous genes in deep subseafloor sedimentary metagenomes.</title>
        <authorList>
            <person name="Kawai M."/>
            <person name="Futagami T."/>
            <person name="Toyoda A."/>
            <person name="Takaki Y."/>
            <person name="Nishi S."/>
            <person name="Hori S."/>
            <person name="Arai W."/>
            <person name="Tsubouchi T."/>
            <person name="Morono Y."/>
            <person name="Uchiyama I."/>
            <person name="Ito T."/>
            <person name="Fujiyama A."/>
            <person name="Inagaki F."/>
            <person name="Takami H."/>
        </authorList>
    </citation>
    <scope>NUCLEOTIDE SEQUENCE</scope>
    <source>
        <strain evidence="2">Expedition CK06-06</strain>
    </source>
</reference>
<dbReference type="SUPFAM" id="SSF143870">
    <property type="entry name" value="PF0523-like"/>
    <property type="match status" value="1"/>
</dbReference>
<evidence type="ECO:0000256" key="1">
    <source>
        <dbReference type="ARBA" id="ARBA00005546"/>
    </source>
</evidence>
<dbReference type="Gene3D" id="3.30.2380.10">
    <property type="entry name" value="CGI121/TPRKB"/>
    <property type="match status" value="1"/>
</dbReference>
<evidence type="ECO:0000313" key="2">
    <source>
        <dbReference type="EMBL" id="GAI00636.1"/>
    </source>
</evidence>
<dbReference type="AlphaFoldDB" id="X1L428"/>
<dbReference type="EMBL" id="BARV01000622">
    <property type="protein sequence ID" value="GAI00636.1"/>
    <property type="molecule type" value="Genomic_DNA"/>
</dbReference>